<feature type="binding site" evidence="10">
    <location>
        <position position="75"/>
    </location>
    <ligand>
        <name>iminosuccinate</name>
        <dbReference type="ChEBI" id="CHEBI:77875"/>
    </ligand>
</feature>
<comment type="function">
    <text evidence="10">Catalyzes the condensation of iminoaspartate with dihydroxyacetone phosphate to form quinolinate.</text>
</comment>
<dbReference type="PANTHER" id="PTHR30573">
    <property type="entry name" value="QUINOLINATE SYNTHETASE A"/>
    <property type="match status" value="1"/>
</dbReference>
<keyword evidence="4 10" id="KW-0963">Cytoplasm</keyword>
<feature type="binding site" evidence="10">
    <location>
        <begin position="271"/>
        <end position="273"/>
    </location>
    <ligand>
        <name>iminosuccinate</name>
        <dbReference type="ChEBI" id="CHEBI:77875"/>
    </ligand>
</feature>
<keyword evidence="7 10" id="KW-0479">Metal-binding</keyword>
<feature type="binding site" evidence="10">
    <location>
        <begin position="154"/>
        <end position="156"/>
    </location>
    <ligand>
        <name>iminosuccinate</name>
        <dbReference type="ChEBI" id="CHEBI:77875"/>
    </ligand>
</feature>
<dbReference type="SUPFAM" id="SSF142754">
    <property type="entry name" value="NadA-like"/>
    <property type="match status" value="1"/>
</dbReference>
<dbReference type="NCBIfam" id="TIGR00550">
    <property type="entry name" value="nadA"/>
    <property type="match status" value="1"/>
</dbReference>
<evidence type="ECO:0000256" key="1">
    <source>
        <dbReference type="ARBA" id="ARBA00005065"/>
    </source>
</evidence>
<evidence type="ECO:0000256" key="3">
    <source>
        <dbReference type="ARBA" id="ARBA00022485"/>
    </source>
</evidence>
<name>A0ABT1JT06_9ACTN</name>
<feature type="binding site" evidence="10">
    <location>
        <position position="335"/>
    </location>
    <ligand>
        <name>[4Fe-4S] cluster</name>
        <dbReference type="ChEBI" id="CHEBI:49883"/>
    </ligand>
</feature>
<evidence type="ECO:0000256" key="2">
    <source>
        <dbReference type="ARBA" id="ARBA00012669"/>
    </source>
</evidence>
<accession>A0ABT1JT06</accession>
<comment type="subcellular location">
    <subcellularLocation>
        <location evidence="10">Cytoplasm</location>
    </subcellularLocation>
</comment>
<evidence type="ECO:0000256" key="7">
    <source>
        <dbReference type="ARBA" id="ARBA00022723"/>
    </source>
</evidence>
<evidence type="ECO:0000256" key="6">
    <source>
        <dbReference type="ARBA" id="ARBA00022679"/>
    </source>
</evidence>
<keyword evidence="5 10" id="KW-0662">Pyridine nucleotide biosynthesis</keyword>
<evidence type="ECO:0000256" key="8">
    <source>
        <dbReference type="ARBA" id="ARBA00023004"/>
    </source>
</evidence>
<protein>
    <recommendedName>
        <fullName evidence="2 10">Quinolinate synthase</fullName>
        <ecNumber evidence="2 10">2.5.1.72</ecNumber>
    </recommendedName>
</protein>
<feature type="binding site" evidence="10">
    <location>
        <position position="58"/>
    </location>
    <ligand>
        <name>iminosuccinate</name>
        <dbReference type="ChEBI" id="CHEBI:77875"/>
    </ligand>
</feature>
<feature type="binding site" evidence="10">
    <location>
        <position position="245"/>
    </location>
    <ligand>
        <name>[4Fe-4S] cluster</name>
        <dbReference type="ChEBI" id="CHEBI:49883"/>
    </ligand>
</feature>
<dbReference type="InterPro" id="IPR003473">
    <property type="entry name" value="NadA"/>
</dbReference>
<dbReference type="NCBIfam" id="NF006881">
    <property type="entry name" value="PRK09375.2-2"/>
    <property type="match status" value="1"/>
</dbReference>
<evidence type="ECO:0000313" key="12">
    <source>
        <dbReference type="Proteomes" id="UP001320766"/>
    </source>
</evidence>
<gene>
    <name evidence="10" type="primary">nadA</name>
    <name evidence="11" type="ORF">HD595_000589</name>
</gene>
<evidence type="ECO:0000256" key="9">
    <source>
        <dbReference type="ARBA" id="ARBA00023014"/>
    </source>
</evidence>
<dbReference type="InterPro" id="IPR036094">
    <property type="entry name" value="NadA_sf"/>
</dbReference>
<comment type="caution">
    <text evidence="11">The sequence shown here is derived from an EMBL/GenBank/DDBJ whole genome shotgun (WGS) entry which is preliminary data.</text>
</comment>
<dbReference type="InterPro" id="IPR023515">
    <property type="entry name" value="Quinolinate_synth_A_type3"/>
</dbReference>
<dbReference type="GO" id="GO:0016740">
    <property type="term" value="F:transferase activity"/>
    <property type="evidence" value="ECO:0007669"/>
    <property type="project" value="UniProtKB-KW"/>
</dbReference>
<dbReference type="Proteomes" id="UP001320766">
    <property type="component" value="Unassembled WGS sequence"/>
</dbReference>
<evidence type="ECO:0000256" key="4">
    <source>
        <dbReference type="ARBA" id="ARBA00022490"/>
    </source>
</evidence>
<keyword evidence="12" id="KW-1185">Reference proteome</keyword>
<evidence type="ECO:0000256" key="5">
    <source>
        <dbReference type="ARBA" id="ARBA00022642"/>
    </source>
</evidence>
<dbReference type="Pfam" id="PF02445">
    <property type="entry name" value="NadA"/>
    <property type="match status" value="1"/>
</dbReference>
<comment type="similarity">
    <text evidence="10">Belongs to the quinolinate synthase family. Type 3 subfamily.</text>
</comment>
<feature type="binding site" evidence="10">
    <location>
        <position position="288"/>
    </location>
    <ligand>
        <name>iminosuccinate</name>
        <dbReference type="ChEBI" id="CHEBI:77875"/>
    </ligand>
</feature>
<reference evidence="11 12" key="1">
    <citation type="submission" date="2022-06" db="EMBL/GenBank/DDBJ databases">
        <title>Sequencing the genomes of 1000 actinobacteria strains.</title>
        <authorList>
            <person name="Klenk H.-P."/>
        </authorList>
    </citation>
    <scope>NUCLEOTIDE SEQUENCE [LARGE SCALE GENOMIC DNA]</scope>
    <source>
        <strain evidence="11 12">DSM 44170</strain>
    </source>
</reference>
<keyword evidence="9 10" id="KW-0411">Iron-sulfur</keyword>
<keyword evidence="3 10" id="KW-0004">4Fe-4S</keyword>
<comment type="pathway">
    <text evidence="1 10">Cofactor biosynthesis; NAD(+) biosynthesis; quinolinate from iminoaspartate: step 1/1.</text>
</comment>
<evidence type="ECO:0000313" key="11">
    <source>
        <dbReference type="EMBL" id="MCP2344467.1"/>
    </source>
</evidence>
<dbReference type="EC" id="2.5.1.72" evidence="2 10"/>
<evidence type="ECO:0000256" key="10">
    <source>
        <dbReference type="HAMAP-Rule" id="MF_00569"/>
    </source>
</evidence>
<dbReference type="Gene3D" id="3.40.50.10800">
    <property type="entry name" value="NadA-like"/>
    <property type="match status" value="3"/>
</dbReference>
<dbReference type="EMBL" id="JAMZEC010000001">
    <property type="protein sequence ID" value="MCP2344467.1"/>
    <property type="molecule type" value="Genomic_DNA"/>
</dbReference>
<proteinExistence type="inferred from homology"/>
<keyword evidence="8 10" id="KW-0408">Iron</keyword>
<comment type="catalytic activity">
    <reaction evidence="10">
        <text>iminosuccinate + dihydroxyacetone phosphate = quinolinate + phosphate + 2 H2O + H(+)</text>
        <dbReference type="Rhea" id="RHEA:25888"/>
        <dbReference type="ChEBI" id="CHEBI:15377"/>
        <dbReference type="ChEBI" id="CHEBI:15378"/>
        <dbReference type="ChEBI" id="CHEBI:29959"/>
        <dbReference type="ChEBI" id="CHEBI:43474"/>
        <dbReference type="ChEBI" id="CHEBI:57642"/>
        <dbReference type="ChEBI" id="CHEBI:77875"/>
        <dbReference type="EC" id="2.5.1.72"/>
    </reaction>
</comment>
<dbReference type="HAMAP" id="MF_00569">
    <property type="entry name" value="NadA_type3"/>
    <property type="match status" value="1"/>
</dbReference>
<organism evidence="11 12">
    <name type="scientific">Nonomuraea roseoviolacea subsp. carminata</name>
    <dbReference type="NCBI Taxonomy" id="160689"/>
    <lineage>
        <taxon>Bacteria</taxon>
        <taxon>Bacillati</taxon>
        <taxon>Actinomycetota</taxon>
        <taxon>Actinomycetes</taxon>
        <taxon>Streptosporangiales</taxon>
        <taxon>Streptosporangiaceae</taxon>
        <taxon>Nonomuraea</taxon>
    </lineage>
</organism>
<sequence>MATQTGLPLFVLGQGADPHSERGVDCPGELPPASDPGLVERARKAKEALGDRLFVLGHHYQRDEVIQFADVTGDSFKLARLAAARPEAEYIVFCGVHFMAESADILTSDAQKVILPDLAAGCSMADMATFDQVEECWEALEDAGLADDVIPVTYMNSSADIKAFCGRNGGAVCTSSNARRALEWAFDQRGKVLFLPDQHLGRNTAVLEMGMSLDDCVVWNPHRPGGGLTREQLQRARMILWKGHCSVHGRFTAESVDDVRRRVPGVNVLVHPECRHEVVLKADHVGSTEHIIKTLEEAPAGSSWAVGTELNLVKRLAGMFPDKNVSFLDRTVCYCSTMNRIDLPHLVWALESLSLGEVVNQITVDEDTAHWARVALDRMLALP</sequence>
<feature type="binding site" evidence="10">
    <location>
        <position position="122"/>
    </location>
    <ligand>
        <name>[4Fe-4S] cluster</name>
        <dbReference type="ChEBI" id="CHEBI:49883"/>
    </ligand>
</feature>
<dbReference type="PANTHER" id="PTHR30573:SF0">
    <property type="entry name" value="QUINOLINATE SYNTHASE, CHLOROPLASTIC"/>
    <property type="match status" value="1"/>
</dbReference>
<comment type="cofactor">
    <cofactor evidence="10">
        <name>[4Fe-4S] cluster</name>
        <dbReference type="ChEBI" id="CHEBI:49883"/>
    </cofactor>
    <text evidence="10">Binds 1 [4Fe-4S] cluster per subunit.</text>
</comment>
<feature type="binding site" evidence="10">
    <location>
        <position position="175"/>
    </location>
    <ligand>
        <name>iminosuccinate</name>
        <dbReference type="ChEBI" id="CHEBI:77875"/>
    </ligand>
</feature>
<dbReference type="NCBIfam" id="NF006883">
    <property type="entry name" value="PRK09375.2-4"/>
    <property type="match status" value="1"/>
</dbReference>
<keyword evidence="6 10" id="KW-0808">Transferase</keyword>